<dbReference type="RefSeq" id="WP_167148484.1">
    <property type="nucleotide sequence ID" value="NZ_JAAMOX010000001.1"/>
</dbReference>
<dbReference type="GO" id="GO:0016301">
    <property type="term" value="F:kinase activity"/>
    <property type="evidence" value="ECO:0007669"/>
    <property type="project" value="UniProtKB-KW"/>
</dbReference>
<sequence length="291" mass="30829">MTQFTASGAQPASTSPSMTLVGDVCIDENVIDGVHSLTWGSSTAYMSHYLRRNHHVVPTIVASYADDFLPFADGLVLAGPARSGATLRYENIVVDDRRVQYCHGAEENTPQPLCGDAKNAISTADVLVIAPLTPALPHDYVGEVLKLAKPDALTILMPQGYMRRFDENGLVSQGEFVSAGELIRFVDLVVFSDEDYPDAVAQAQAWHRESPSTSFVVTQNKHGATLVDSSGLRSIPTQPLAPGEQVSPVGAGDIFTAGLALAMMNGQPIEQAIATAHRSVVTVPAGVSGDA</sequence>
<protein>
    <submittedName>
        <fullName evidence="4">Sugar/nucleoside kinase (Ribokinase family)</fullName>
    </submittedName>
</protein>
<dbReference type="PANTHER" id="PTHR10584:SF166">
    <property type="entry name" value="RIBOKINASE"/>
    <property type="match status" value="1"/>
</dbReference>
<dbReference type="PANTHER" id="PTHR10584">
    <property type="entry name" value="SUGAR KINASE"/>
    <property type="match status" value="1"/>
</dbReference>
<evidence type="ECO:0000256" key="2">
    <source>
        <dbReference type="ARBA" id="ARBA00022777"/>
    </source>
</evidence>
<dbReference type="InterPro" id="IPR029056">
    <property type="entry name" value="Ribokinase-like"/>
</dbReference>
<dbReference type="SUPFAM" id="SSF53613">
    <property type="entry name" value="Ribokinase-like"/>
    <property type="match status" value="1"/>
</dbReference>
<dbReference type="PROSITE" id="PS00584">
    <property type="entry name" value="PFKB_KINASES_2"/>
    <property type="match status" value="1"/>
</dbReference>
<proteinExistence type="predicted"/>
<evidence type="ECO:0000256" key="1">
    <source>
        <dbReference type="ARBA" id="ARBA00022679"/>
    </source>
</evidence>
<comment type="caution">
    <text evidence="4">The sequence shown here is derived from an EMBL/GenBank/DDBJ whole genome shotgun (WGS) entry which is preliminary data.</text>
</comment>
<keyword evidence="5" id="KW-1185">Reference proteome</keyword>
<reference evidence="4 5" key="1">
    <citation type="submission" date="2020-02" db="EMBL/GenBank/DDBJ databases">
        <title>Sequencing the genomes of 1000 actinobacteria strains.</title>
        <authorList>
            <person name="Klenk H.-P."/>
        </authorList>
    </citation>
    <scope>NUCLEOTIDE SEQUENCE [LARGE SCALE GENOMIC DNA]</scope>
    <source>
        <strain evidence="4 5">DSM 27960</strain>
    </source>
</reference>
<keyword evidence="2 4" id="KW-0418">Kinase</keyword>
<evidence type="ECO:0000259" key="3">
    <source>
        <dbReference type="Pfam" id="PF00294"/>
    </source>
</evidence>
<dbReference type="Pfam" id="PF00294">
    <property type="entry name" value="PfkB"/>
    <property type="match status" value="1"/>
</dbReference>
<name>A0A7X5QZZ1_9MICO</name>
<gene>
    <name evidence="4" type="ORF">FHX76_000998</name>
</gene>
<evidence type="ECO:0000313" key="5">
    <source>
        <dbReference type="Proteomes" id="UP000541033"/>
    </source>
</evidence>
<dbReference type="EMBL" id="JAAMOX010000001">
    <property type="protein sequence ID" value="NIH53130.1"/>
    <property type="molecule type" value="Genomic_DNA"/>
</dbReference>
<dbReference type="InterPro" id="IPR002173">
    <property type="entry name" value="Carboh/pur_kinase_PfkB_CS"/>
</dbReference>
<dbReference type="InterPro" id="IPR011611">
    <property type="entry name" value="PfkB_dom"/>
</dbReference>
<evidence type="ECO:0000313" key="4">
    <source>
        <dbReference type="EMBL" id="NIH53130.1"/>
    </source>
</evidence>
<keyword evidence="1" id="KW-0808">Transferase</keyword>
<accession>A0A7X5QZZ1</accession>
<organism evidence="4 5">
    <name type="scientific">Lysinibacter cavernae</name>
    <dbReference type="NCBI Taxonomy" id="1640652"/>
    <lineage>
        <taxon>Bacteria</taxon>
        <taxon>Bacillati</taxon>
        <taxon>Actinomycetota</taxon>
        <taxon>Actinomycetes</taxon>
        <taxon>Micrococcales</taxon>
        <taxon>Microbacteriaceae</taxon>
        <taxon>Lysinibacter</taxon>
    </lineage>
</organism>
<dbReference type="Proteomes" id="UP000541033">
    <property type="component" value="Unassembled WGS sequence"/>
</dbReference>
<dbReference type="AlphaFoldDB" id="A0A7X5QZZ1"/>
<feature type="domain" description="Carbohydrate kinase PfkB" evidence="3">
    <location>
        <begin position="100"/>
        <end position="278"/>
    </location>
</feature>
<dbReference type="Gene3D" id="3.40.1190.20">
    <property type="match status" value="1"/>
</dbReference>